<evidence type="ECO:0000256" key="1">
    <source>
        <dbReference type="SAM" id="MobiDB-lite"/>
    </source>
</evidence>
<dbReference type="Pfam" id="PF13960">
    <property type="entry name" value="DUF4218"/>
    <property type="match status" value="1"/>
</dbReference>
<dbReference type="AlphaFoldDB" id="A0A699JU81"/>
<feature type="region of interest" description="Disordered" evidence="1">
    <location>
        <begin position="227"/>
        <end position="258"/>
    </location>
</feature>
<organism evidence="3">
    <name type="scientific">Tanacetum cinerariifolium</name>
    <name type="common">Dalmatian daisy</name>
    <name type="synonym">Chrysanthemum cinerariifolium</name>
    <dbReference type="NCBI Taxonomy" id="118510"/>
    <lineage>
        <taxon>Eukaryota</taxon>
        <taxon>Viridiplantae</taxon>
        <taxon>Streptophyta</taxon>
        <taxon>Embryophyta</taxon>
        <taxon>Tracheophyta</taxon>
        <taxon>Spermatophyta</taxon>
        <taxon>Magnoliopsida</taxon>
        <taxon>eudicotyledons</taxon>
        <taxon>Gunneridae</taxon>
        <taxon>Pentapetalae</taxon>
        <taxon>asterids</taxon>
        <taxon>campanulids</taxon>
        <taxon>Asterales</taxon>
        <taxon>Asteraceae</taxon>
        <taxon>Asteroideae</taxon>
        <taxon>Anthemideae</taxon>
        <taxon>Anthemidinae</taxon>
        <taxon>Tanacetum</taxon>
    </lineage>
</organism>
<evidence type="ECO:0000313" key="3">
    <source>
        <dbReference type="EMBL" id="GFA57957.1"/>
    </source>
</evidence>
<proteinExistence type="predicted"/>
<comment type="caution">
    <text evidence="3">The sequence shown here is derived from an EMBL/GenBank/DDBJ whole genome shotgun (WGS) entry which is preliminary data.</text>
</comment>
<sequence>VSDVNGKVSKPKASFSLTKEQNQVVLQWVKKLKFPDGYASNLSRCADVHKGKMFGMKSHDCHVFMERLLPIAFREMLPEPVWKAMTEILPPGLFDHMEHMVVHLSYEARVGGPVQYRWMYPFERYMYRLKKKVKNKARVESSICEAYIMEEILNFCSHYFEPRVLTNSTRVRTKARSTIVAPAQSIDSAYQEDGNTLPFIITEHDEVEHLADNESDMQEVEIEQLTYLREEEEEEEEEEEIEEEDEEEESEDNNEADAYTDDDDFLWLCLFYQTCITFIAVLDYLMMATEEVSDAQNIRDGHEHQNNEDRRIVLRVQGKAFMPSKGVTYNDHMEIAFHWSMGYMKKGFERGEGRLV</sequence>
<evidence type="ECO:0000259" key="2">
    <source>
        <dbReference type="Pfam" id="PF13960"/>
    </source>
</evidence>
<dbReference type="InterPro" id="IPR025452">
    <property type="entry name" value="DUF4218"/>
</dbReference>
<feature type="domain" description="DUF4218" evidence="2">
    <location>
        <begin position="84"/>
        <end position="171"/>
    </location>
</feature>
<reference evidence="3" key="1">
    <citation type="journal article" date="2019" name="Sci. Rep.">
        <title>Draft genome of Tanacetum cinerariifolium, the natural source of mosquito coil.</title>
        <authorList>
            <person name="Yamashiro T."/>
            <person name="Shiraishi A."/>
            <person name="Satake H."/>
            <person name="Nakayama K."/>
        </authorList>
    </citation>
    <scope>NUCLEOTIDE SEQUENCE</scope>
</reference>
<dbReference type="PANTHER" id="PTHR48258:SF4">
    <property type="entry name" value="DUF4216 DOMAIN-CONTAINING PROTEIN"/>
    <property type="match status" value="1"/>
</dbReference>
<feature type="compositionally biased region" description="Acidic residues" evidence="1">
    <location>
        <begin position="230"/>
        <end position="258"/>
    </location>
</feature>
<feature type="non-terminal residue" evidence="3">
    <location>
        <position position="1"/>
    </location>
</feature>
<accession>A0A699JU81</accession>
<gene>
    <name evidence="3" type="ORF">Tci_629929</name>
</gene>
<protein>
    <recommendedName>
        <fullName evidence="2">DUF4218 domain-containing protein</fullName>
    </recommendedName>
</protein>
<dbReference type="PANTHER" id="PTHR48258">
    <property type="entry name" value="DUF4218 DOMAIN-CONTAINING PROTEIN-RELATED"/>
    <property type="match status" value="1"/>
</dbReference>
<dbReference type="EMBL" id="BKCJ010449099">
    <property type="protein sequence ID" value="GFA57957.1"/>
    <property type="molecule type" value="Genomic_DNA"/>
</dbReference>
<name>A0A699JU81_TANCI</name>